<dbReference type="GO" id="GO:0009279">
    <property type="term" value="C:cell outer membrane"/>
    <property type="evidence" value="ECO:0007669"/>
    <property type="project" value="UniProtKB-SubCell"/>
</dbReference>
<evidence type="ECO:0000313" key="18">
    <source>
        <dbReference type="Proteomes" id="UP000316562"/>
    </source>
</evidence>
<proteinExistence type="inferred from homology"/>
<evidence type="ECO:0000256" key="9">
    <source>
        <dbReference type="ARBA" id="ARBA00023077"/>
    </source>
</evidence>
<comment type="caution">
    <text evidence="17">The sequence shown here is derived from an EMBL/GenBank/DDBJ whole genome shotgun (WGS) entry which is preliminary data.</text>
</comment>
<evidence type="ECO:0000256" key="6">
    <source>
        <dbReference type="ARBA" id="ARBA00022729"/>
    </source>
</evidence>
<keyword evidence="10 12" id="KW-0472">Membrane</keyword>
<dbReference type="EMBL" id="SGBC01000001">
    <property type="protein sequence ID" value="RZD17263.1"/>
    <property type="molecule type" value="Genomic_DNA"/>
</dbReference>
<evidence type="ECO:0000259" key="16">
    <source>
        <dbReference type="Pfam" id="PF07715"/>
    </source>
</evidence>
<evidence type="ECO:0000256" key="5">
    <source>
        <dbReference type="ARBA" id="ARBA00022692"/>
    </source>
</evidence>
<keyword evidence="2 12" id="KW-0813">Transport</keyword>
<dbReference type="PANTHER" id="PTHR32552:SF68">
    <property type="entry name" value="FERRICHROME OUTER MEMBRANE TRANSPORTER_PHAGE RECEPTOR"/>
    <property type="match status" value="1"/>
</dbReference>
<dbReference type="InterPro" id="IPR039426">
    <property type="entry name" value="TonB-dep_rcpt-like"/>
</dbReference>
<dbReference type="InterPro" id="IPR037066">
    <property type="entry name" value="Plug_dom_sf"/>
</dbReference>
<sequence>MRVMNCQRVIEQMTDRLSIVSGGGLYHYQDNPKKERNDSRSYILIKNQEGIGIEGVKSLNKKQYDSLNVKVNNVNYYKIIFKSLLLFIAAGMMLLFNTGLANADSNSATANANTLNSSNNVHLIPKVAVSAKEISKTKQLKKKVFKSSFSESLITKKQIKAVNNPMMGIASILSTKPSISAQSFGPNGMRTNIEMRAFNGGQITESFDGIPLNDIFNGSAQNFASVRNNVPFTLGDVSSINIYRGINNPSVNSFNSLGGTINYNAVMPSYKANGSIFGGYGSYATRNYGFDVNTGKLPGGIRMYIRITRNDSNGWMNNTSDKNHSYYLSLIKPYNENRSNVSFIYMRNDNTGFTPHSIPFLLEQKYGYTFNWPTSIDYSTNTDDSYYAILGWNNYVNKYFNFSNKAFYHNNRYYRTSYANPQCLSDVYNNPSSPIYNAAGQGVCDEITIDGQQPFYFANSPDKSVPAYGNYPLPYVTAAPALFGSAYYGTDYHLYRNTTDEAGDIPQFNVNLPYNKITFGGQFIFGTLRSAEYWYGNSNVPEATGYNDAWNEHDTRTNNTLYVQDKIQLLNNKLNIEPGIKYNTVNTSDADNVGFYDNSGTISNIYNYMEPSVGISYKLLKNWIVYGSWGKIQKVPDISAYYNILGEGTIDGNPYTPPLTVKPEYVTDYELGTRYKYHGLHLSLNGYKELFENTFSSSYNQTLGATYEYNAGNSTYEGIEFALSYKIDRYATVFGNWSYNTAFYTSNYYTAANIGYGSSTKNYFFSGEHIANVPRHLANIGFNGHMFNSQLKLWGTYTGQEISNNLNGEPVGPNYGGYWVFNGYLSHYFNFSKMGGALKEMHLKGVTLSLNIDNILNKQYNANVYEEYGTLNGSTYDYGVGLPGMPRFTMLTATVKF</sequence>
<protein>
    <submittedName>
        <fullName evidence="17">TonB-dependent receptor</fullName>
    </submittedName>
</protein>
<evidence type="ECO:0000256" key="13">
    <source>
        <dbReference type="RuleBase" id="RU003357"/>
    </source>
</evidence>
<keyword evidence="7" id="KW-0408">Iron</keyword>
<dbReference type="Gene3D" id="2.170.130.10">
    <property type="entry name" value="TonB-dependent receptor, plug domain"/>
    <property type="match status" value="1"/>
</dbReference>
<keyword evidence="4" id="KW-0410">Iron transport</keyword>
<feature type="domain" description="TonB-dependent receptor-like beta-barrel" evidence="15">
    <location>
        <begin position="371"/>
        <end position="855"/>
    </location>
</feature>
<comment type="similarity">
    <text evidence="12 13">Belongs to the TonB-dependent receptor family.</text>
</comment>
<evidence type="ECO:0000259" key="15">
    <source>
        <dbReference type="Pfam" id="PF00593"/>
    </source>
</evidence>
<keyword evidence="5 12" id="KW-0812">Transmembrane</keyword>
<evidence type="ECO:0000256" key="2">
    <source>
        <dbReference type="ARBA" id="ARBA00022448"/>
    </source>
</evidence>
<dbReference type="InterPro" id="IPR036942">
    <property type="entry name" value="Beta-barrel_TonB_sf"/>
</dbReference>
<name>A0A519BJ15_ACIG2</name>
<comment type="subcellular location">
    <subcellularLocation>
        <location evidence="1 12">Cell outer membrane</location>
        <topology evidence="1 12">Multi-pass membrane protein</topology>
    </subcellularLocation>
</comment>
<evidence type="ECO:0000256" key="10">
    <source>
        <dbReference type="ARBA" id="ARBA00023136"/>
    </source>
</evidence>
<dbReference type="PANTHER" id="PTHR32552">
    <property type="entry name" value="FERRICHROME IRON RECEPTOR-RELATED"/>
    <property type="match status" value="1"/>
</dbReference>
<dbReference type="Pfam" id="PF00593">
    <property type="entry name" value="TonB_dep_Rec_b-barrel"/>
    <property type="match status" value="1"/>
</dbReference>
<keyword evidence="14" id="KW-1133">Transmembrane helix</keyword>
<keyword evidence="11 12" id="KW-0998">Cell outer membrane</keyword>
<dbReference type="PROSITE" id="PS52016">
    <property type="entry name" value="TONB_DEPENDENT_REC_3"/>
    <property type="match status" value="1"/>
</dbReference>
<gene>
    <name evidence="17" type="ORF">EVJ46_03255</name>
</gene>
<accession>A0A519BJ15</accession>
<evidence type="ECO:0000256" key="1">
    <source>
        <dbReference type="ARBA" id="ARBA00004571"/>
    </source>
</evidence>
<evidence type="ECO:0000256" key="12">
    <source>
        <dbReference type="PROSITE-ProRule" id="PRU01360"/>
    </source>
</evidence>
<keyword evidence="9 13" id="KW-0798">TonB box</keyword>
<keyword evidence="6" id="KW-0732">Signal</keyword>
<organism evidence="17 18">
    <name type="scientific">Acididesulfobacter guangdongensis</name>
    <dbReference type="NCBI Taxonomy" id="2597225"/>
    <lineage>
        <taxon>Bacteria</taxon>
        <taxon>Deltaproteobacteria</taxon>
        <taxon>Candidatus Acidulodesulfobacterales</taxon>
        <taxon>Candidatus Acididesulfobacter</taxon>
    </lineage>
</organism>
<keyword evidence="17" id="KW-0675">Receptor</keyword>
<dbReference type="Gene3D" id="2.40.170.20">
    <property type="entry name" value="TonB-dependent receptor, beta-barrel domain"/>
    <property type="match status" value="1"/>
</dbReference>
<dbReference type="InterPro" id="IPR000531">
    <property type="entry name" value="Beta-barrel_TonB"/>
</dbReference>
<dbReference type="InterPro" id="IPR012910">
    <property type="entry name" value="Plug_dom"/>
</dbReference>
<evidence type="ECO:0000313" key="17">
    <source>
        <dbReference type="EMBL" id="RZD17263.1"/>
    </source>
</evidence>
<evidence type="ECO:0000256" key="8">
    <source>
        <dbReference type="ARBA" id="ARBA00023065"/>
    </source>
</evidence>
<evidence type="ECO:0000256" key="3">
    <source>
        <dbReference type="ARBA" id="ARBA00022452"/>
    </source>
</evidence>
<evidence type="ECO:0000256" key="4">
    <source>
        <dbReference type="ARBA" id="ARBA00022496"/>
    </source>
</evidence>
<keyword evidence="3 12" id="KW-1134">Transmembrane beta strand</keyword>
<evidence type="ECO:0000256" key="11">
    <source>
        <dbReference type="ARBA" id="ARBA00023237"/>
    </source>
</evidence>
<dbReference type="GO" id="GO:0015344">
    <property type="term" value="F:siderophore uptake transmembrane transporter activity"/>
    <property type="evidence" value="ECO:0007669"/>
    <property type="project" value="TreeGrafter"/>
</dbReference>
<dbReference type="Proteomes" id="UP000316562">
    <property type="component" value="Unassembled WGS sequence"/>
</dbReference>
<dbReference type="SUPFAM" id="SSF56935">
    <property type="entry name" value="Porins"/>
    <property type="match status" value="1"/>
</dbReference>
<evidence type="ECO:0000256" key="7">
    <source>
        <dbReference type="ARBA" id="ARBA00023004"/>
    </source>
</evidence>
<feature type="domain" description="TonB-dependent receptor plug" evidence="16">
    <location>
        <begin position="146"/>
        <end position="251"/>
    </location>
</feature>
<keyword evidence="8" id="KW-0406">Ion transport</keyword>
<evidence type="ECO:0000256" key="14">
    <source>
        <dbReference type="SAM" id="Phobius"/>
    </source>
</evidence>
<dbReference type="AlphaFoldDB" id="A0A519BJ15"/>
<reference evidence="17 18" key="1">
    <citation type="journal article" date="2019" name="ISME J.">
        <title>Insights into ecological role of a new deltaproteobacterial order Candidatus Acidulodesulfobacterales by metagenomics and metatranscriptomics.</title>
        <authorList>
            <person name="Tan S."/>
            <person name="Liu J."/>
            <person name="Fang Y."/>
            <person name="Hedlund B.P."/>
            <person name="Lian Z.H."/>
            <person name="Huang L.Y."/>
            <person name="Li J.T."/>
            <person name="Huang L.N."/>
            <person name="Li W.J."/>
            <person name="Jiang H.C."/>
            <person name="Dong H.L."/>
            <person name="Shu W.S."/>
        </authorList>
    </citation>
    <scope>NUCLEOTIDE SEQUENCE [LARGE SCALE GENOMIC DNA]</scope>
    <source>
        <strain evidence="17">AP2</strain>
    </source>
</reference>
<dbReference type="Pfam" id="PF07715">
    <property type="entry name" value="Plug"/>
    <property type="match status" value="1"/>
</dbReference>
<feature type="transmembrane region" description="Helical" evidence="14">
    <location>
        <begin position="79"/>
        <end position="96"/>
    </location>
</feature>